<dbReference type="InterPro" id="IPR023635">
    <property type="entry name" value="Peptide_deformylase"/>
</dbReference>
<keyword evidence="3 7" id="KW-0378">Hydrolase</keyword>
<dbReference type="PANTHER" id="PTHR10458:SF2">
    <property type="entry name" value="PEPTIDE DEFORMYLASE, MITOCHONDRIAL"/>
    <property type="match status" value="1"/>
</dbReference>
<sequence>MKKNGIRYFNFKSAKNAIINCFRSQPIKPPYKHICQLGDPVLRQKAAPVDTQIIGTREFQEMLEQLSNVLRKYNMSGVAAPQIGLSLQVFAIEVRKKILDKIDPEIQKFCEMEEVPLTFFINPVMEIKGEKNVMHTEMCGSILGYGADILRAREVEIKAFNRLGETFSWTAKGWPARIAQHEFDHLQTTATTTVAINAMAGGSTIIALRDAPATVNSMAGSNAISGTHAAANVNATPYLNPPMYINPQTYTNTPMFMNTRPYTGGPVTYGSLTVDAKAATGVNPAMNVGIPAYMDTAAGINPAMNITSPGYINTASSMNATANVNVHTLRLLRILSNCPTVFSPILCEPHNSKPIRAYVNVIDPIGKKYVSIMNMTLYLLTENI</sequence>
<dbReference type="EMBL" id="KQ434803">
    <property type="protein sequence ID" value="KZC05961.1"/>
    <property type="molecule type" value="Genomic_DNA"/>
</dbReference>
<accession>A0A154P261</accession>
<keyword evidence="9" id="KW-1185">Reference proteome</keyword>
<dbReference type="EC" id="3.5.1.88" evidence="7"/>
<dbReference type="GO" id="GO:0042586">
    <property type="term" value="F:peptide deformylase activity"/>
    <property type="evidence" value="ECO:0007669"/>
    <property type="project" value="UniProtKB-EC"/>
</dbReference>
<dbReference type="Pfam" id="PF01327">
    <property type="entry name" value="Pep_deformylase"/>
    <property type="match status" value="1"/>
</dbReference>
<comment type="catalytic activity">
    <reaction evidence="6 7">
        <text>N-terminal N-formyl-L-methionyl-[peptide] + H2O = N-terminal L-methionyl-[peptide] + formate</text>
        <dbReference type="Rhea" id="RHEA:24420"/>
        <dbReference type="Rhea" id="RHEA-COMP:10639"/>
        <dbReference type="Rhea" id="RHEA-COMP:10640"/>
        <dbReference type="ChEBI" id="CHEBI:15377"/>
        <dbReference type="ChEBI" id="CHEBI:15740"/>
        <dbReference type="ChEBI" id="CHEBI:49298"/>
        <dbReference type="ChEBI" id="CHEBI:64731"/>
        <dbReference type="EC" id="3.5.1.88"/>
    </reaction>
</comment>
<dbReference type="Gene3D" id="3.90.45.10">
    <property type="entry name" value="Peptide deformylase"/>
    <property type="match status" value="1"/>
</dbReference>
<dbReference type="PANTHER" id="PTHR10458">
    <property type="entry name" value="PEPTIDE DEFORMYLASE"/>
    <property type="match status" value="1"/>
</dbReference>
<evidence type="ECO:0000256" key="7">
    <source>
        <dbReference type="RuleBase" id="RU362111"/>
    </source>
</evidence>
<dbReference type="GO" id="GO:0005739">
    <property type="term" value="C:mitochondrion"/>
    <property type="evidence" value="ECO:0007669"/>
    <property type="project" value="UniProtKB-ARBA"/>
</dbReference>
<comment type="function">
    <text evidence="5 7">Removes the formyl group from the N-terminal Met of newly synthesized proteins.</text>
</comment>
<proteinExistence type="inferred from homology"/>
<evidence type="ECO:0000256" key="2">
    <source>
        <dbReference type="ARBA" id="ARBA00022723"/>
    </source>
</evidence>
<keyword evidence="4 7" id="KW-0648">Protein biosynthesis</keyword>
<dbReference type="GO" id="GO:0046872">
    <property type="term" value="F:metal ion binding"/>
    <property type="evidence" value="ECO:0007669"/>
    <property type="project" value="UniProtKB-KW"/>
</dbReference>
<reference evidence="8 9" key="1">
    <citation type="submission" date="2015-07" db="EMBL/GenBank/DDBJ databases">
        <title>The genome of Dufourea novaeangliae.</title>
        <authorList>
            <person name="Pan H."/>
            <person name="Kapheim K."/>
        </authorList>
    </citation>
    <scope>NUCLEOTIDE SEQUENCE [LARGE SCALE GENOMIC DNA]</scope>
    <source>
        <strain evidence="8">0120121106</strain>
        <tissue evidence="8">Whole body</tissue>
    </source>
</reference>
<evidence type="ECO:0000256" key="3">
    <source>
        <dbReference type="ARBA" id="ARBA00022801"/>
    </source>
</evidence>
<dbReference type="HAMAP" id="MF_00163">
    <property type="entry name" value="Pep_deformylase"/>
    <property type="match status" value="1"/>
</dbReference>
<dbReference type="GO" id="GO:0006412">
    <property type="term" value="P:translation"/>
    <property type="evidence" value="ECO:0007669"/>
    <property type="project" value="UniProtKB-KW"/>
</dbReference>
<dbReference type="STRING" id="178035.A0A154P261"/>
<dbReference type="CDD" id="cd00487">
    <property type="entry name" value="Pep_deformylase"/>
    <property type="match status" value="1"/>
</dbReference>
<dbReference type="AlphaFoldDB" id="A0A154P261"/>
<evidence type="ECO:0000313" key="8">
    <source>
        <dbReference type="EMBL" id="KZC05961.1"/>
    </source>
</evidence>
<name>A0A154P261_DUFNO</name>
<evidence type="ECO:0000256" key="6">
    <source>
        <dbReference type="ARBA" id="ARBA00048875"/>
    </source>
</evidence>
<dbReference type="SUPFAM" id="SSF56420">
    <property type="entry name" value="Peptide deformylase"/>
    <property type="match status" value="1"/>
</dbReference>
<dbReference type="OrthoDB" id="276063at2759"/>
<protein>
    <recommendedName>
        <fullName evidence="7">Peptide deformylase</fullName>
        <ecNumber evidence="7">3.5.1.88</ecNumber>
    </recommendedName>
</protein>
<dbReference type="FunFam" id="3.90.45.10:FF:000003">
    <property type="entry name" value="Peptide deformylase"/>
    <property type="match status" value="1"/>
</dbReference>
<organism evidence="8 9">
    <name type="scientific">Dufourea novaeangliae</name>
    <name type="common">Sweat bee</name>
    <dbReference type="NCBI Taxonomy" id="178035"/>
    <lineage>
        <taxon>Eukaryota</taxon>
        <taxon>Metazoa</taxon>
        <taxon>Ecdysozoa</taxon>
        <taxon>Arthropoda</taxon>
        <taxon>Hexapoda</taxon>
        <taxon>Insecta</taxon>
        <taxon>Pterygota</taxon>
        <taxon>Neoptera</taxon>
        <taxon>Endopterygota</taxon>
        <taxon>Hymenoptera</taxon>
        <taxon>Apocrita</taxon>
        <taxon>Aculeata</taxon>
        <taxon>Apoidea</taxon>
        <taxon>Anthophila</taxon>
        <taxon>Halictidae</taxon>
        <taxon>Rophitinae</taxon>
        <taxon>Dufourea</taxon>
    </lineage>
</organism>
<evidence type="ECO:0000256" key="5">
    <source>
        <dbReference type="ARBA" id="ARBA00037114"/>
    </source>
</evidence>
<gene>
    <name evidence="8" type="ORF">WN55_06136</name>
</gene>
<keyword evidence="2 7" id="KW-0479">Metal-binding</keyword>
<evidence type="ECO:0000313" key="9">
    <source>
        <dbReference type="Proteomes" id="UP000076502"/>
    </source>
</evidence>
<evidence type="ECO:0000256" key="1">
    <source>
        <dbReference type="ARBA" id="ARBA00010759"/>
    </source>
</evidence>
<dbReference type="Proteomes" id="UP000076502">
    <property type="component" value="Unassembled WGS sequence"/>
</dbReference>
<dbReference type="PRINTS" id="PR01576">
    <property type="entry name" value="PDEFORMYLASE"/>
</dbReference>
<evidence type="ECO:0000256" key="4">
    <source>
        <dbReference type="ARBA" id="ARBA00022917"/>
    </source>
</evidence>
<dbReference type="InterPro" id="IPR036821">
    <property type="entry name" value="Peptide_deformylase_sf"/>
</dbReference>
<comment type="similarity">
    <text evidence="1 7">Belongs to the polypeptide deformylase family.</text>
</comment>